<reference evidence="2 3" key="1">
    <citation type="submission" date="2017-06" db="EMBL/GenBank/DDBJ databases">
        <authorList>
            <person name="Kim H.J."/>
            <person name="Triplett B.A."/>
        </authorList>
    </citation>
    <scope>NUCLEOTIDE SEQUENCE [LARGE SCALE GENOMIC DNA]</scope>
    <source>
        <strain evidence="2">FRACA_ARgP5</strain>
    </source>
</reference>
<sequence>MTVLVVGCAAREPAGEVTAVPAARDAGSTAPQRVHHHRHELTATE</sequence>
<keyword evidence="3" id="KW-1185">Reference proteome</keyword>
<name>A0A2I2KS84_9ACTN</name>
<gene>
    <name evidence="2" type="ORF">FRACA_2560003</name>
</gene>
<dbReference type="AlphaFoldDB" id="A0A2I2KS84"/>
<accession>A0A2I2KS84</accession>
<dbReference type="Proteomes" id="UP000234331">
    <property type="component" value="Unassembled WGS sequence"/>
</dbReference>
<evidence type="ECO:0000313" key="2">
    <source>
        <dbReference type="EMBL" id="SNQ48528.1"/>
    </source>
</evidence>
<proteinExistence type="predicted"/>
<protein>
    <submittedName>
        <fullName evidence="2">Uncharacterized protein</fullName>
    </submittedName>
</protein>
<evidence type="ECO:0000313" key="3">
    <source>
        <dbReference type="Proteomes" id="UP000234331"/>
    </source>
</evidence>
<evidence type="ECO:0000256" key="1">
    <source>
        <dbReference type="SAM" id="MobiDB-lite"/>
    </source>
</evidence>
<feature type="region of interest" description="Disordered" evidence="1">
    <location>
        <begin position="22"/>
        <end position="45"/>
    </location>
</feature>
<dbReference type="EMBL" id="FZMO01000175">
    <property type="protein sequence ID" value="SNQ48528.1"/>
    <property type="molecule type" value="Genomic_DNA"/>
</dbReference>
<organism evidence="2 3">
    <name type="scientific">Frankia canadensis</name>
    <dbReference type="NCBI Taxonomy" id="1836972"/>
    <lineage>
        <taxon>Bacteria</taxon>
        <taxon>Bacillati</taxon>
        <taxon>Actinomycetota</taxon>
        <taxon>Actinomycetes</taxon>
        <taxon>Frankiales</taxon>
        <taxon>Frankiaceae</taxon>
        <taxon>Frankia</taxon>
    </lineage>
</organism>